<accession>A0AB32XCW4</accession>
<name>A0AB32XCW4_MYCFM</name>
<evidence type="ECO:0000313" key="2">
    <source>
        <dbReference type="Proteomes" id="UP000007473"/>
    </source>
</evidence>
<sequence>MSKPVKSKINYFKRNDFEANDTEFESTFIDLSDKK</sequence>
<dbReference type="Proteomes" id="UP000007473">
    <property type="component" value="Chromosome"/>
</dbReference>
<dbReference type="KEGG" id="mfm:MfeM64YM_0950"/>
<proteinExistence type="predicted"/>
<reference evidence="1 2" key="1">
    <citation type="journal article" date="2011" name="J. Bacteriol.">
        <title>Genome sequence of the repetitive-sequence-rich Mycoplasma fermentans strain M64.</title>
        <authorList>
            <person name="Shu H.W."/>
            <person name="Liu T.T."/>
            <person name="Chang H.Y."/>
            <person name="Liu Y.M."/>
            <person name="Wu K.M."/>
            <person name="Shu H.Y."/>
            <person name="Tsai S.F."/>
            <person name="Hsiao K.J."/>
            <person name="Hu W.S."/>
            <person name="Ng W.V."/>
        </authorList>
    </citation>
    <scope>NUCLEOTIDE SEQUENCE [LARGE SCALE GENOMIC DNA]</scope>
    <source>
        <strain evidence="1 2">M64</strain>
    </source>
</reference>
<dbReference type="EMBL" id="CP002458">
    <property type="protein sequence ID" value="ADV34945.1"/>
    <property type="molecule type" value="Genomic_DNA"/>
</dbReference>
<gene>
    <name evidence="1" type="ordered locus">MfeM64YM_0950</name>
</gene>
<dbReference type="AlphaFoldDB" id="A0AB32XCW4"/>
<organism evidence="1 2">
    <name type="scientific">Mycoplasmopsis fermentans (strain M64)</name>
    <name type="common">Mycoplasma fermentans</name>
    <dbReference type="NCBI Taxonomy" id="943945"/>
    <lineage>
        <taxon>Bacteria</taxon>
        <taxon>Bacillati</taxon>
        <taxon>Mycoplasmatota</taxon>
        <taxon>Mycoplasmoidales</taxon>
        <taxon>Metamycoplasmataceae</taxon>
        <taxon>Mycoplasmopsis</taxon>
    </lineage>
</organism>
<evidence type="ECO:0000313" key="1">
    <source>
        <dbReference type="EMBL" id="ADV34945.1"/>
    </source>
</evidence>
<protein>
    <submittedName>
        <fullName evidence="1">Uncharacterized protein</fullName>
    </submittedName>
</protein>